<gene>
    <name evidence="2" type="ORF">DdX_18259</name>
</gene>
<evidence type="ECO:0000313" key="2">
    <source>
        <dbReference type="EMBL" id="KAI1697834.1"/>
    </source>
</evidence>
<sequence length="455" mass="51543">MDDNLYNGILLFLTTISILLQCYVIFMVIRASPKSMSAYRYFLCLISVWDLIFTILLGYGLHPKLLFPLSAGKINGFLRYFGLIGAKVGLCAIIFAAVNVFAAQLYCLLYRLAVVLPDQRIYEYIMKPTSIVLAELFSLGIALAYGIPVYEVLLSGEALTLYVEGVSAYFNITAPPADSVVLAMDFNPEIKVNSPIPYCEAMVIGFVLVELLCFVMAYFIIKILRKNVHLYSKHTYRIQIQLTVLLIVQLASPIIFFMAPVIYALLSGLLGSAITTSGDIGIIFLCLYALSNSLLTVLFITPYRRTLKHGSQSAQNAVQYERIMSNDRCIIGDVIQSLNESLFEIDKCSQLKNFTGKLEECFPEETRQEFQSDADQRIGAMCKDKLRRPTSLSEPMKCRVEVVMRWLSEILRDVDLCRSLHYGLVDLKQCPDHKDVRFVRRIWEALIDDYCLIDE</sequence>
<feature type="transmembrane region" description="Helical" evidence="1">
    <location>
        <begin position="278"/>
        <end position="300"/>
    </location>
</feature>
<dbReference type="Proteomes" id="UP001201812">
    <property type="component" value="Unassembled WGS sequence"/>
</dbReference>
<accession>A0AAD4QY89</accession>
<evidence type="ECO:0000256" key="1">
    <source>
        <dbReference type="SAM" id="Phobius"/>
    </source>
</evidence>
<keyword evidence="1" id="KW-1133">Transmembrane helix</keyword>
<feature type="transmembrane region" description="Helical" evidence="1">
    <location>
        <begin position="41"/>
        <end position="61"/>
    </location>
</feature>
<feature type="transmembrane region" description="Helical" evidence="1">
    <location>
        <begin position="81"/>
        <end position="109"/>
    </location>
</feature>
<keyword evidence="1" id="KW-0472">Membrane</keyword>
<dbReference type="PANTHER" id="PTHR22941">
    <property type="entry name" value="SERPENTINE RECEPTOR"/>
    <property type="match status" value="1"/>
</dbReference>
<name>A0AAD4QY89_9BILA</name>
<keyword evidence="3" id="KW-1185">Reference proteome</keyword>
<dbReference type="InterPro" id="IPR019422">
    <property type="entry name" value="7TM_GPCR_serpentine_rcpt_Srh"/>
</dbReference>
<organism evidence="2 3">
    <name type="scientific">Ditylenchus destructor</name>
    <dbReference type="NCBI Taxonomy" id="166010"/>
    <lineage>
        <taxon>Eukaryota</taxon>
        <taxon>Metazoa</taxon>
        <taxon>Ecdysozoa</taxon>
        <taxon>Nematoda</taxon>
        <taxon>Chromadorea</taxon>
        <taxon>Rhabditida</taxon>
        <taxon>Tylenchina</taxon>
        <taxon>Tylenchomorpha</taxon>
        <taxon>Sphaerularioidea</taxon>
        <taxon>Anguinidae</taxon>
        <taxon>Anguininae</taxon>
        <taxon>Ditylenchus</taxon>
    </lineage>
</organism>
<proteinExistence type="predicted"/>
<dbReference type="AlphaFoldDB" id="A0AAD4QY89"/>
<feature type="transmembrane region" description="Helical" evidence="1">
    <location>
        <begin position="130"/>
        <end position="150"/>
    </location>
</feature>
<dbReference type="Pfam" id="PF10318">
    <property type="entry name" value="7TM_GPCR_Srh"/>
    <property type="match status" value="1"/>
</dbReference>
<feature type="transmembrane region" description="Helical" evidence="1">
    <location>
        <begin position="6"/>
        <end position="29"/>
    </location>
</feature>
<reference evidence="2" key="1">
    <citation type="submission" date="2022-01" db="EMBL/GenBank/DDBJ databases">
        <title>Genome Sequence Resource for Two Populations of Ditylenchus destructor, the Migratory Endoparasitic Phytonematode.</title>
        <authorList>
            <person name="Zhang H."/>
            <person name="Lin R."/>
            <person name="Xie B."/>
        </authorList>
    </citation>
    <scope>NUCLEOTIDE SEQUENCE</scope>
    <source>
        <strain evidence="2">BazhouSP</strain>
    </source>
</reference>
<feature type="transmembrane region" description="Helical" evidence="1">
    <location>
        <begin position="201"/>
        <end position="221"/>
    </location>
</feature>
<dbReference type="SUPFAM" id="SSF81321">
    <property type="entry name" value="Family A G protein-coupled receptor-like"/>
    <property type="match status" value="1"/>
</dbReference>
<keyword evidence="1" id="KW-0812">Transmembrane</keyword>
<comment type="caution">
    <text evidence="2">The sequence shown here is derived from an EMBL/GenBank/DDBJ whole genome shotgun (WGS) entry which is preliminary data.</text>
</comment>
<feature type="transmembrane region" description="Helical" evidence="1">
    <location>
        <begin position="242"/>
        <end position="266"/>
    </location>
</feature>
<dbReference type="EMBL" id="JAKKPZ010000248">
    <property type="protein sequence ID" value="KAI1697834.1"/>
    <property type="molecule type" value="Genomic_DNA"/>
</dbReference>
<dbReference type="InterPro" id="IPR053220">
    <property type="entry name" value="Nematode_rcpt-like_serp_H"/>
</dbReference>
<dbReference type="PANTHER" id="PTHR22941:SF26">
    <property type="entry name" value="SERPENTINE RECEPTOR, CLASS H"/>
    <property type="match status" value="1"/>
</dbReference>
<protein>
    <submittedName>
        <fullName evidence="2">Serpentine type 7TM GPCR chemoreceptor srh domain-containing protein</fullName>
    </submittedName>
</protein>
<evidence type="ECO:0000313" key="3">
    <source>
        <dbReference type="Proteomes" id="UP001201812"/>
    </source>
</evidence>